<comment type="caution">
    <text evidence="4">The sequence shown here is derived from an EMBL/GenBank/DDBJ whole genome shotgun (WGS) entry which is preliminary data.</text>
</comment>
<dbReference type="Pfam" id="PF01555">
    <property type="entry name" value="N6_N4_Mtase"/>
    <property type="match status" value="1"/>
</dbReference>
<dbReference type="Proteomes" id="UP001321700">
    <property type="component" value="Unassembled WGS sequence"/>
</dbReference>
<dbReference type="InterPro" id="IPR002941">
    <property type="entry name" value="DNA_methylase_N4/N6"/>
</dbReference>
<name>A0ABU3KP94_9BURK</name>
<evidence type="ECO:0000256" key="2">
    <source>
        <dbReference type="ARBA" id="ARBA00022679"/>
    </source>
</evidence>
<dbReference type="RefSeq" id="WP_313874768.1">
    <property type="nucleotide sequence ID" value="NZ_JAVBIK010000001.1"/>
</dbReference>
<evidence type="ECO:0000313" key="5">
    <source>
        <dbReference type="Proteomes" id="UP001321700"/>
    </source>
</evidence>
<accession>A0ABU3KP94</accession>
<dbReference type="SUPFAM" id="SSF53335">
    <property type="entry name" value="S-adenosyl-L-methionine-dependent methyltransferases"/>
    <property type="match status" value="2"/>
</dbReference>
<proteinExistence type="predicted"/>
<dbReference type="GO" id="GO:0032259">
    <property type="term" value="P:methylation"/>
    <property type="evidence" value="ECO:0007669"/>
    <property type="project" value="UniProtKB-KW"/>
</dbReference>
<evidence type="ECO:0000259" key="3">
    <source>
        <dbReference type="Pfam" id="PF01555"/>
    </source>
</evidence>
<evidence type="ECO:0000313" key="4">
    <source>
        <dbReference type="EMBL" id="MDT7519062.1"/>
    </source>
</evidence>
<dbReference type="EMBL" id="JAVBIK010000001">
    <property type="protein sequence ID" value="MDT7519062.1"/>
    <property type="molecule type" value="Genomic_DNA"/>
</dbReference>
<reference evidence="4 5" key="1">
    <citation type="submission" date="2023-08" db="EMBL/GenBank/DDBJ databases">
        <title>Rhodoferax potami sp. nov. and Rhodoferax mekongensis sp. nov., isolated from the Mekong River in Thailand.</title>
        <authorList>
            <person name="Kitikhun S."/>
            <person name="Charoenyingcharoen P."/>
            <person name="Siriarchawattana P."/>
            <person name="Likhitrattanapisal S."/>
            <person name="Nilsakha T."/>
            <person name="Chanpet A."/>
            <person name="Rattanawaree P."/>
            <person name="Ingsriswang S."/>
        </authorList>
    </citation>
    <scope>NUCLEOTIDE SEQUENCE [LARGE SCALE GENOMIC DNA]</scope>
    <source>
        <strain evidence="4 5">TBRC 17660</strain>
    </source>
</reference>
<organism evidence="4 5">
    <name type="scientific">Rhodoferax potami</name>
    <dbReference type="NCBI Taxonomy" id="3068338"/>
    <lineage>
        <taxon>Bacteria</taxon>
        <taxon>Pseudomonadati</taxon>
        <taxon>Pseudomonadota</taxon>
        <taxon>Betaproteobacteria</taxon>
        <taxon>Burkholderiales</taxon>
        <taxon>Comamonadaceae</taxon>
        <taxon>Rhodoferax</taxon>
    </lineage>
</organism>
<keyword evidence="1 4" id="KW-0489">Methyltransferase</keyword>
<evidence type="ECO:0000256" key="1">
    <source>
        <dbReference type="ARBA" id="ARBA00022603"/>
    </source>
</evidence>
<keyword evidence="2" id="KW-0808">Transferase</keyword>
<dbReference type="Gene3D" id="3.40.50.150">
    <property type="entry name" value="Vaccinia Virus protein VP39"/>
    <property type="match status" value="2"/>
</dbReference>
<keyword evidence="5" id="KW-1185">Reference proteome</keyword>
<feature type="domain" description="DNA methylase N-4/N-6" evidence="3">
    <location>
        <begin position="16"/>
        <end position="86"/>
    </location>
</feature>
<protein>
    <submittedName>
        <fullName evidence="4">DNA methyltransferase</fullName>
    </submittedName>
</protein>
<dbReference type="GO" id="GO:0008168">
    <property type="term" value="F:methyltransferase activity"/>
    <property type="evidence" value="ECO:0007669"/>
    <property type="project" value="UniProtKB-KW"/>
</dbReference>
<gene>
    <name evidence="4" type="ORF">RAE19_10115</name>
</gene>
<dbReference type="InterPro" id="IPR029063">
    <property type="entry name" value="SAM-dependent_MTases_sf"/>
</dbReference>
<sequence>MVESKIKENSAKRLNVKGYSGVYNCHKYWGKKPVELYELILDEFTEMESLVCDPFVGSGVLPSVCFSRGINFDGCDLNPAAIEVAKIFIQPPSKSEVREILELIKTTCEKNINESYTLKDGTLISHIVWNEAGVDEVWTKVGRATKLVPLNKSIKKQVQFTNEIKLNFFNDRELHKNSRINVEEGQMVSDLFTPRALQNIDYLLGAISTLNERQQRIAKFILTSSLGQMSRMVFTIGNRRAKKSAEPQKKYEVGSWVIGYWRPKTYFEINVWNVFEGRSVRLINSLDNYVFGKDTLPKVTIKLDCEDAVEHLKKMKKESVHLLVTDPPHSDRIPYLELSEMWNTFLGFKSDMKSEFIYSNSSKREKSLQKYLEKLDDVIKQVGRVLIPGGYFVLIFNTTETEVWEAIKKSIQESKEGLQYLGRFSADYSAGSVVQDNREGALVNDWCLVVSKGKPNSKFSTNRLPSWTKEWI</sequence>